<dbReference type="GO" id="GO:0051537">
    <property type="term" value="F:2 iron, 2 sulfur cluster binding"/>
    <property type="evidence" value="ECO:0007669"/>
    <property type="project" value="UniProtKB-KW"/>
</dbReference>
<dbReference type="InterPro" id="IPR017941">
    <property type="entry name" value="Rieske_2Fe-2S"/>
</dbReference>
<keyword evidence="3" id="KW-0560">Oxidoreductase</keyword>
<accession>A0A382DID5</accession>
<dbReference type="InterPro" id="IPR012748">
    <property type="entry name" value="Rieske-like_NirD"/>
</dbReference>
<evidence type="ECO:0000259" key="8">
    <source>
        <dbReference type="PROSITE" id="PS51296"/>
    </source>
</evidence>
<dbReference type="GO" id="GO:0008942">
    <property type="term" value="F:nitrite reductase [NAD(P)H] activity"/>
    <property type="evidence" value="ECO:0007669"/>
    <property type="project" value="InterPro"/>
</dbReference>
<dbReference type="Gene3D" id="2.102.10.10">
    <property type="entry name" value="Rieske [2Fe-2S] iron-sulphur domain"/>
    <property type="match status" value="1"/>
</dbReference>
<keyword evidence="6" id="KW-0534">Nitrate assimilation</keyword>
<sequence>VSNYTTVAETKEIPSGERKRVEINGRRISIFNINNAYYAINDTCPHKGTAPLIRGELDGLGIKCPNHGYRFDLETGECNIDSVFNTKVYPIKVENNSILIDFD</sequence>
<dbReference type="PROSITE" id="PS51296">
    <property type="entry name" value="RIESKE"/>
    <property type="match status" value="1"/>
</dbReference>
<dbReference type="PANTHER" id="PTHR21496">
    <property type="entry name" value="FERREDOXIN-RELATED"/>
    <property type="match status" value="1"/>
</dbReference>
<gene>
    <name evidence="9" type="ORF">METZ01_LOCUS191084</name>
</gene>
<evidence type="ECO:0000313" key="9">
    <source>
        <dbReference type="EMBL" id="SVB38230.1"/>
    </source>
</evidence>
<dbReference type="SUPFAM" id="SSF50022">
    <property type="entry name" value="ISP domain"/>
    <property type="match status" value="1"/>
</dbReference>
<reference evidence="9" key="1">
    <citation type="submission" date="2018-05" db="EMBL/GenBank/DDBJ databases">
        <authorList>
            <person name="Lanie J.A."/>
            <person name="Ng W.-L."/>
            <person name="Kazmierczak K.M."/>
            <person name="Andrzejewski T.M."/>
            <person name="Davidsen T.M."/>
            <person name="Wayne K.J."/>
            <person name="Tettelin H."/>
            <person name="Glass J.I."/>
            <person name="Rusch D."/>
            <person name="Podicherti R."/>
            <person name="Tsui H.-C.T."/>
            <person name="Winkler M.E."/>
        </authorList>
    </citation>
    <scope>NUCLEOTIDE SEQUENCE</scope>
</reference>
<evidence type="ECO:0000256" key="3">
    <source>
        <dbReference type="ARBA" id="ARBA00023002"/>
    </source>
</evidence>
<evidence type="ECO:0000256" key="7">
    <source>
        <dbReference type="ARBA" id="ARBA00034078"/>
    </source>
</evidence>
<feature type="domain" description="Rieske" evidence="8">
    <location>
        <begin position="5"/>
        <end position="100"/>
    </location>
</feature>
<organism evidence="9">
    <name type="scientific">marine metagenome</name>
    <dbReference type="NCBI Taxonomy" id="408172"/>
    <lineage>
        <taxon>unclassified sequences</taxon>
        <taxon>metagenomes</taxon>
        <taxon>ecological metagenomes</taxon>
    </lineage>
</organism>
<dbReference type="GO" id="GO:0046872">
    <property type="term" value="F:metal ion binding"/>
    <property type="evidence" value="ECO:0007669"/>
    <property type="project" value="UniProtKB-KW"/>
</dbReference>
<proteinExistence type="predicted"/>
<keyword evidence="4" id="KW-0408">Iron</keyword>
<comment type="cofactor">
    <cofactor evidence="7">
        <name>[2Fe-2S] cluster</name>
        <dbReference type="ChEBI" id="CHEBI:190135"/>
    </cofactor>
</comment>
<evidence type="ECO:0000256" key="4">
    <source>
        <dbReference type="ARBA" id="ARBA00023004"/>
    </source>
</evidence>
<dbReference type="EMBL" id="UINC01039562">
    <property type="protein sequence ID" value="SVB38230.1"/>
    <property type="molecule type" value="Genomic_DNA"/>
</dbReference>
<feature type="non-terminal residue" evidence="9">
    <location>
        <position position="1"/>
    </location>
</feature>
<name>A0A382DID5_9ZZZZ</name>
<keyword evidence="2" id="KW-0479">Metal-binding</keyword>
<evidence type="ECO:0000256" key="2">
    <source>
        <dbReference type="ARBA" id="ARBA00022723"/>
    </source>
</evidence>
<dbReference type="Pfam" id="PF13806">
    <property type="entry name" value="Rieske_2"/>
    <property type="match status" value="1"/>
</dbReference>
<dbReference type="PANTHER" id="PTHR21496:SF0">
    <property type="entry name" value="RIESKE DOMAIN-CONTAINING PROTEIN"/>
    <property type="match status" value="1"/>
</dbReference>
<dbReference type="GO" id="GO:0042128">
    <property type="term" value="P:nitrate assimilation"/>
    <property type="evidence" value="ECO:0007669"/>
    <property type="project" value="UniProtKB-KW"/>
</dbReference>
<protein>
    <recommendedName>
        <fullName evidence="8">Rieske domain-containing protein</fullName>
    </recommendedName>
</protein>
<keyword evidence="1" id="KW-0001">2Fe-2S</keyword>
<evidence type="ECO:0000256" key="5">
    <source>
        <dbReference type="ARBA" id="ARBA00023014"/>
    </source>
</evidence>
<dbReference type="AlphaFoldDB" id="A0A382DID5"/>
<keyword evidence="5" id="KW-0411">Iron-sulfur</keyword>
<dbReference type="InterPro" id="IPR036922">
    <property type="entry name" value="Rieske_2Fe-2S_sf"/>
</dbReference>
<evidence type="ECO:0000256" key="6">
    <source>
        <dbReference type="ARBA" id="ARBA00023063"/>
    </source>
</evidence>
<evidence type="ECO:0000256" key="1">
    <source>
        <dbReference type="ARBA" id="ARBA00022714"/>
    </source>
</evidence>